<keyword evidence="4" id="KW-1185">Reference proteome</keyword>
<evidence type="ECO:0000313" key="4">
    <source>
        <dbReference type="Proteomes" id="UP000053558"/>
    </source>
</evidence>
<dbReference type="GeneID" id="19206174"/>
<keyword evidence="1" id="KW-0472">Membrane</keyword>
<proteinExistence type="predicted"/>
<keyword evidence="1" id="KW-0812">Transmembrane</keyword>
<gene>
    <name evidence="3" type="ORF">CONPUDRAFT_169203</name>
</gene>
<evidence type="ECO:0000313" key="3">
    <source>
        <dbReference type="EMBL" id="EIW75977.1"/>
    </source>
</evidence>
<organism evidence="3 4">
    <name type="scientific">Coniophora puteana (strain RWD-64-598)</name>
    <name type="common">Brown rot fungus</name>
    <dbReference type="NCBI Taxonomy" id="741705"/>
    <lineage>
        <taxon>Eukaryota</taxon>
        <taxon>Fungi</taxon>
        <taxon>Dikarya</taxon>
        <taxon>Basidiomycota</taxon>
        <taxon>Agaricomycotina</taxon>
        <taxon>Agaricomycetes</taxon>
        <taxon>Agaricomycetidae</taxon>
        <taxon>Boletales</taxon>
        <taxon>Coniophorineae</taxon>
        <taxon>Coniophoraceae</taxon>
        <taxon>Coniophora</taxon>
    </lineage>
</organism>
<dbReference type="OMA" id="VFTQVFT"/>
<evidence type="ECO:0000256" key="1">
    <source>
        <dbReference type="SAM" id="Phobius"/>
    </source>
</evidence>
<dbReference type="KEGG" id="cput:CONPUDRAFT_169203"/>
<keyword evidence="2" id="KW-0732">Signal</keyword>
<name>A0A5M3MA44_CONPW</name>
<feature type="transmembrane region" description="Helical" evidence="1">
    <location>
        <begin position="301"/>
        <end position="323"/>
    </location>
</feature>
<dbReference type="Proteomes" id="UP000053558">
    <property type="component" value="Unassembled WGS sequence"/>
</dbReference>
<accession>A0A5M3MA44</accession>
<feature type="transmembrane region" description="Helical" evidence="1">
    <location>
        <begin position="329"/>
        <end position="349"/>
    </location>
</feature>
<evidence type="ECO:0000256" key="2">
    <source>
        <dbReference type="SAM" id="SignalP"/>
    </source>
</evidence>
<protein>
    <submittedName>
        <fullName evidence="3">Uncharacterized protein</fullName>
    </submittedName>
</protein>
<keyword evidence="1" id="KW-1133">Transmembrane helix</keyword>
<reference evidence="4" key="1">
    <citation type="journal article" date="2012" name="Science">
        <title>The Paleozoic origin of enzymatic lignin decomposition reconstructed from 31 fungal genomes.</title>
        <authorList>
            <person name="Floudas D."/>
            <person name="Binder M."/>
            <person name="Riley R."/>
            <person name="Barry K."/>
            <person name="Blanchette R.A."/>
            <person name="Henrissat B."/>
            <person name="Martinez A.T."/>
            <person name="Otillar R."/>
            <person name="Spatafora J.W."/>
            <person name="Yadav J.S."/>
            <person name="Aerts A."/>
            <person name="Benoit I."/>
            <person name="Boyd A."/>
            <person name="Carlson A."/>
            <person name="Copeland A."/>
            <person name="Coutinho P.M."/>
            <person name="de Vries R.P."/>
            <person name="Ferreira P."/>
            <person name="Findley K."/>
            <person name="Foster B."/>
            <person name="Gaskell J."/>
            <person name="Glotzer D."/>
            <person name="Gorecki P."/>
            <person name="Heitman J."/>
            <person name="Hesse C."/>
            <person name="Hori C."/>
            <person name="Igarashi K."/>
            <person name="Jurgens J.A."/>
            <person name="Kallen N."/>
            <person name="Kersten P."/>
            <person name="Kohler A."/>
            <person name="Kuees U."/>
            <person name="Kumar T.K.A."/>
            <person name="Kuo A."/>
            <person name="LaButti K."/>
            <person name="Larrondo L.F."/>
            <person name="Lindquist E."/>
            <person name="Ling A."/>
            <person name="Lombard V."/>
            <person name="Lucas S."/>
            <person name="Lundell T."/>
            <person name="Martin R."/>
            <person name="McLaughlin D.J."/>
            <person name="Morgenstern I."/>
            <person name="Morin E."/>
            <person name="Murat C."/>
            <person name="Nagy L.G."/>
            <person name="Nolan M."/>
            <person name="Ohm R.A."/>
            <person name="Patyshakuliyeva A."/>
            <person name="Rokas A."/>
            <person name="Ruiz-Duenas F.J."/>
            <person name="Sabat G."/>
            <person name="Salamov A."/>
            <person name="Samejima M."/>
            <person name="Schmutz J."/>
            <person name="Slot J.C."/>
            <person name="St John F."/>
            <person name="Stenlid J."/>
            <person name="Sun H."/>
            <person name="Sun S."/>
            <person name="Syed K."/>
            <person name="Tsang A."/>
            <person name="Wiebenga A."/>
            <person name="Young D."/>
            <person name="Pisabarro A."/>
            <person name="Eastwood D.C."/>
            <person name="Martin F."/>
            <person name="Cullen D."/>
            <person name="Grigoriev I.V."/>
            <person name="Hibbett D.S."/>
        </authorList>
    </citation>
    <scope>NUCLEOTIDE SEQUENCE [LARGE SCALE GENOMIC DNA]</scope>
    <source>
        <strain evidence="4">RWD-64-598 SS2</strain>
    </source>
</reference>
<comment type="caution">
    <text evidence="3">The sequence shown here is derived from an EMBL/GenBank/DDBJ whole genome shotgun (WGS) entry which is preliminary data.</text>
</comment>
<sequence>MRSFATLYIILAASLGAFAAPLNAPGNPIDTVKGDLPARQLPGVGSIVEEVQGLTGGLGARQLGVVTDLASGLTGGLGVRQLPEVPAVAGPLTGLAGGGLPVRQVQGLSEVTGLTSGLLGGAHTGGLGLRADVGADASTDKLPTGKVDGAVAKAEQEVPRDVAGVKAGVSAPKAEGQTDIAVRGAPSTQSVVVIIQNTWTQVTPLCQKLQYVNKANATAASVKPVIAEIQTHLLKATTDMKALVDLKLGAAVLLKGADGAVISIGVFAQFLAINVICIVRALAVLVAHLGADIKGDIMPLVFALGEVVYGFVAIQFTLVAGLSAQLCPLVVAIAADLKVLGFVHLTALLKL</sequence>
<dbReference type="EMBL" id="JH711587">
    <property type="protein sequence ID" value="EIW75977.1"/>
    <property type="molecule type" value="Genomic_DNA"/>
</dbReference>
<feature type="signal peptide" evidence="2">
    <location>
        <begin position="1"/>
        <end position="19"/>
    </location>
</feature>
<feature type="chain" id="PRO_5024404736" evidence="2">
    <location>
        <begin position="20"/>
        <end position="351"/>
    </location>
</feature>
<dbReference type="RefSeq" id="XP_007773970.1">
    <property type="nucleotide sequence ID" value="XM_007775780.1"/>
</dbReference>
<dbReference type="AlphaFoldDB" id="A0A5M3MA44"/>
<feature type="transmembrane region" description="Helical" evidence="1">
    <location>
        <begin position="266"/>
        <end position="289"/>
    </location>
</feature>